<name>A0ABY7FTZ6_MYAAR</name>
<reference evidence="5" key="1">
    <citation type="submission" date="2022-11" db="EMBL/GenBank/DDBJ databases">
        <title>Centuries of genome instability and evolution in soft-shell clam transmissible cancer (bioRxiv).</title>
        <authorList>
            <person name="Hart S.F.M."/>
            <person name="Yonemitsu M.A."/>
            <person name="Giersch R.M."/>
            <person name="Beal B.F."/>
            <person name="Arriagada G."/>
            <person name="Davis B.W."/>
            <person name="Ostrander E.A."/>
            <person name="Goff S.P."/>
            <person name="Metzger M.J."/>
        </authorList>
    </citation>
    <scope>NUCLEOTIDE SEQUENCE</scope>
    <source>
        <strain evidence="5">MELC-2E11</strain>
        <tissue evidence="5">Siphon/mantle</tissue>
    </source>
</reference>
<evidence type="ECO:0000313" key="5">
    <source>
        <dbReference type="EMBL" id="WAR24522.1"/>
    </source>
</evidence>
<comment type="similarity">
    <text evidence="4">Belongs to the copper transporter (Ctr) (TC 1.A.56) family. SLC31A subfamily.</text>
</comment>
<keyword evidence="3 4" id="KW-0472">Membrane</keyword>
<keyword evidence="4" id="KW-0187">Copper transport</keyword>
<keyword evidence="4" id="KW-0186">Copper</keyword>
<evidence type="ECO:0000256" key="4">
    <source>
        <dbReference type="RuleBase" id="RU367022"/>
    </source>
</evidence>
<keyword evidence="4" id="KW-0813">Transport</keyword>
<dbReference type="InterPro" id="IPR007274">
    <property type="entry name" value="Cop_transporter"/>
</dbReference>
<comment type="subcellular location">
    <subcellularLocation>
        <location evidence="4">Membrane</location>
        <topology evidence="4">Multi-pass membrane protein</topology>
    </subcellularLocation>
</comment>
<keyword evidence="1 4" id="KW-0812">Transmembrane</keyword>
<dbReference type="EMBL" id="CP111024">
    <property type="protein sequence ID" value="WAR24522.1"/>
    <property type="molecule type" value="Genomic_DNA"/>
</dbReference>
<keyword evidence="2 4" id="KW-1133">Transmembrane helix</keyword>
<organism evidence="5 6">
    <name type="scientific">Mya arenaria</name>
    <name type="common">Soft-shell clam</name>
    <dbReference type="NCBI Taxonomy" id="6604"/>
    <lineage>
        <taxon>Eukaryota</taxon>
        <taxon>Metazoa</taxon>
        <taxon>Spiralia</taxon>
        <taxon>Lophotrochozoa</taxon>
        <taxon>Mollusca</taxon>
        <taxon>Bivalvia</taxon>
        <taxon>Autobranchia</taxon>
        <taxon>Heteroconchia</taxon>
        <taxon>Euheterodonta</taxon>
        <taxon>Imparidentia</taxon>
        <taxon>Neoheterodontei</taxon>
        <taxon>Myida</taxon>
        <taxon>Myoidea</taxon>
        <taxon>Myidae</taxon>
        <taxon>Mya</taxon>
    </lineage>
</organism>
<feature type="transmembrane region" description="Helical" evidence="4">
    <location>
        <begin position="45"/>
        <end position="64"/>
    </location>
</feature>
<keyword evidence="4" id="KW-0406">Ion transport</keyword>
<dbReference type="PANTHER" id="PTHR12483:SF8">
    <property type="entry name" value="PROTEIN SLC31A2"/>
    <property type="match status" value="1"/>
</dbReference>
<sequence>MGEISKGNLTMSNLNTEGYNKMDPNIQKFFSTENHGDFILKGLQLNFPAGVVLSMLFVLLLVMLHEGFTYWIQHKWEIIRSLKTFRSKNDQQAAESRFHLIATLNKLLTTTLLYLMVLCLVSRNIWILVSAILGKGVGYLLLRPFVSAYGHVGFEKSIERRTYIEMGHVNGTVSGNNEELICPLIEVSC</sequence>
<evidence type="ECO:0000256" key="3">
    <source>
        <dbReference type="ARBA" id="ARBA00023136"/>
    </source>
</evidence>
<dbReference type="PANTHER" id="PTHR12483">
    <property type="entry name" value="SOLUTE CARRIER FAMILY 31 COPPER TRANSPORTERS"/>
    <property type="match status" value="1"/>
</dbReference>
<protein>
    <recommendedName>
        <fullName evidence="4">Copper transport protein</fullName>
    </recommendedName>
</protein>
<evidence type="ECO:0000313" key="6">
    <source>
        <dbReference type="Proteomes" id="UP001164746"/>
    </source>
</evidence>
<accession>A0ABY7FTZ6</accession>
<dbReference type="Pfam" id="PF04145">
    <property type="entry name" value="Ctr"/>
    <property type="match status" value="1"/>
</dbReference>
<keyword evidence="6" id="KW-1185">Reference proteome</keyword>
<gene>
    <name evidence="5" type="ORF">MAR_038191</name>
</gene>
<dbReference type="Proteomes" id="UP001164746">
    <property type="component" value="Chromosome 13"/>
</dbReference>
<evidence type="ECO:0000256" key="1">
    <source>
        <dbReference type="ARBA" id="ARBA00022692"/>
    </source>
</evidence>
<proteinExistence type="inferred from homology"/>
<feature type="transmembrane region" description="Helical" evidence="4">
    <location>
        <begin position="112"/>
        <end position="133"/>
    </location>
</feature>
<evidence type="ECO:0000256" key="2">
    <source>
        <dbReference type="ARBA" id="ARBA00022989"/>
    </source>
</evidence>